<protein>
    <submittedName>
        <fullName evidence="7">Sigma-70 family RNA polymerase sigma factor</fullName>
    </submittedName>
</protein>
<keyword evidence="4" id="KW-0804">Transcription</keyword>
<name>A0ABZ0XW79_9BURK</name>
<keyword evidence="8" id="KW-1185">Reference proteome</keyword>
<dbReference type="InterPro" id="IPR007627">
    <property type="entry name" value="RNA_pol_sigma70_r2"/>
</dbReference>
<evidence type="ECO:0000313" key="8">
    <source>
        <dbReference type="Proteomes" id="UP001326110"/>
    </source>
</evidence>
<dbReference type="GeneID" id="43164967"/>
<dbReference type="EMBL" id="CP140152">
    <property type="protein sequence ID" value="WQH04005.1"/>
    <property type="molecule type" value="Genomic_DNA"/>
</dbReference>
<keyword evidence="2" id="KW-0805">Transcription regulation</keyword>
<proteinExistence type="inferred from homology"/>
<reference evidence="7 8" key="1">
    <citation type="submission" date="2023-11" db="EMBL/GenBank/DDBJ databases">
        <title>MicrobeMod: A computational toolkit for identifying prokaryotic methylation and restriction-modification with nanopore sequencing.</title>
        <authorList>
            <person name="Crits-Christoph A."/>
            <person name="Kang S.C."/>
            <person name="Lee H."/>
            <person name="Ostrov N."/>
        </authorList>
    </citation>
    <scope>NUCLEOTIDE SEQUENCE [LARGE SCALE GENOMIC DNA]</scope>
    <source>
        <strain evidence="7 8">ATCC 25935</strain>
    </source>
</reference>
<dbReference type="InterPro" id="IPR013324">
    <property type="entry name" value="RNA_pol_sigma_r3/r4-like"/>
</dbReference>
<dbReference type="RefSeq" id="WP_019923353.1">
    <property type="nucleotide sequence ID" value="NZ_CP140152.1"/>
</dbReference>
<evidence type="ECO:0000256" key="1">
    <source>
        <dbReference type="ARBA" id="ARBA00010641"/>
    </source>
</evidence>
<dbReference type="InterPro" id="IPR014284">
    <property type="entry name" value="RNA_pol_sigma-70_dom"/>
</dbReference>
<dbReference type="InterPro" id="IPR039425">
    <property type="entry name" value="RNA_pol_sigma-70-like"/>
</dbReference>
<dbReference type="PANTHER" id="PTHR43133:SF63">
    <property type="entry name" value="RNA POLYMERASE SIGMA FACTOR FECI-RELATED"/>
    <property type="match status" value="1"/>
</dbReference>
<dbReference type="InterPro" id="IPR013325">
    <property type="entry name" value="RNA_pol_sigma_r2"/>
</dbReference>
<accession>A0ABZ0XW79</accession>
<dbReference type="Gene3D" id="1.10.10.10">
    <property type="entry name" value="Winged helix-like DNA-binding domain superfamily/Winged helix DNA-binding domain"/>
    <property type="match status" value="1"/>
</dbReference>
<feature type="domain" description="RNA polymerase sigma-70 region 2" evidence="5">
    <location>
        <begin position="15"/>
        <end position="80"/>
    </location>
</feature>
<organism evidence="7 8">
    <name type="scientific">Duganella zoogloeoides</name>
    <dbReference type="NCBI Taxonomy" id="75659"/>
    <lineage>
        <taxon>Bacteria</taxon>
        <taxon>Pseudomonadati</taxon>
        <taxon>Pseudomonadota</taxon>
        <taxon>Betaproteobacteria</taxon>
        <taxon>Burkholderiales</taxon>
        <taxon>Oxalobacteraceae</taxon>
        <taxon>Telluria group</taxon>
        <taxon>Duganella</taxon>
    </lineage>
</organism>
<dbReference type="Pfam" id="PF04542">
    <property type="entry name" value="Sigma70_r2"/>
    <property type="match status" value="1"/>
</dbReference>
<feature type="domain" description="RNA polymerase sigma factor 70 region 4 type 2" evidence="6">
    <location>
        <begin position="111"/>
        <end position="159"/>
    </location>
</feature>
<evidence type="ECO:0000256" key="2">
    <source>
        <dbReference type="ARBA" id="ARBA00023015"/>
    </source>
</evidence>
<dbReference type="Gene3D" id="1.10.1740.10">
    <property type="match status" value="1"/>
</dbReference>
<dbReference type="Proteomes" id="UP001326110">
    <property type="component" value="Chromosome"/>
</dbReference>
<gene>
    <name evidence="7" type="ORF">SR858_23615</name>
</gene>
<evidence type="ECO:0000313" key="7">
    <source>
        <dbReference type="EMBL" id="WQH04005.1"/>
    </source>
</evidence>
<dbReference type="InterPro" id="IPR036388">
    <property type="entry name" value="WH-like_DNA-bd_sf"/>
</dbReference>
<evidence type="ECO:0000259" key="5">
    <source>
        <dbReference type="Pfam" id="PF04542"/>
    </source>
</evidence>
<sequence length="172" mass="19198">MSATDHALAHEITMLYSDHHGWLRGWLRKRLGDAHQAADLAHDTFMQLLTRSQPVAVREPRAFLTTVAQRVLANHYRRQQLERAYLDALAVLPEAVAVSPEDRAIVMETLVEIDRMLGNLAPVVKRAFLMSQLDGMSHGEIASALEISVTSVKRYLVKAGEQCYFGAHGVVL</sequence>
<dbReference type="SUPFAM" id="SSF88946">
    <property type="entry name" value="Sigma2 domain of RNA polymerase sigma factors"/>
    <property type="match status" value="1"/>
</dbReference>
<evidence type="ECO:0000256" key="4">
    <source>
        <dbReference type="ARBA" id="ARBA00023163"/>
    </source>
</evidence>
<comment type="similarity">
    <text evidence="1">Belongs to the sigma-70 factor family. ECF subfamily.</text>
</comment>
<evidence type="ECO:0000259" key="6">
    <source>
        <dbReference type="Pfam" id="PF08281"/>
    </source>
</evidence>
<dbReference type="PANTHER" id="PTHR43133">
    <property type="entry name" value="RNA POLYMERASE ECF-TYPE SIGMA FACTO"/>
    <property type="match status" value="1"/>
</dbReference>
<dbReference type="Pfam" id="PF08281">
    <property type="entry name" value="Sigma70_r4_2"/>
    <property type="match status" value="1"/>
</dbReference>
<dbReference type="InterPro" id="IPR013249">
    <property type="entry name" value="RNA_pol_sigma70_r4_t2"/>
</dbReference>
<dbReference type="NCBIfam" id="TIGR02937">
    <property type="entry name" value="sigma70-ECF"/>
    <property type="match status" value="1"/>
</dbReference>
<evidence type="ECO:0000256" key="3">
    <source>
        <dbReference type="ARBA" id="ARBA00023082"/>
    </source>
</evidence>
<dbReference type="SUPFAM" id="SSF88659">
    <property type="entry name" value="Sigma3 and sigma4 domains of RNA polymerase sigma factors"/>
    <property type="match status" value="1"/>
</dbReference>
<keyword evidence="3" id="KW-0731">Sigma factor</keyword>
<dbReference type="NCBIfam" id="NF009180">
    <property type="entry name" value="PRK12528.1"/>
    <property type="match status" value="1"/>
</dbReference>